<gene>
    <name evidence="3" type="ORF">PS2015_2531</name>
</gene>
<dbReference type="STRING" id="1249552.PS2015_2531"/>
<dbReference type="SUPFAM" id="SSF75304">
    <property type="entry name" value="Amidase signature (AS) enzymes"/>
    <property type="match status" value="1"/>
</dbReference>
<dbReference type="PATRIC" id="fig|1249552.3.peg.2548"/>
<dbReference type="RefSeq" id="WP_169792319.1">
    <property type="nucleotide sequence ID" value="NZ_CP013189.1"/>
</dbReference>
<dbReference type="PANTHER" id="PTHR42678">
    <property type="entry name" value="AMIDASE"/>
    <property type="match status" value="1"/>
</dbReference>
<dbReference type="Gene3D" id="3.20.20.190">
    <property type="entry name" value="Phosphatidylinositol (PI) phosphodiesterase"/>
    <property type="match status" value="1"/>
</dbReference>
<reference evidence="3 4" key="1">
    <citation type="submission" date="2015-11" db="EMBL/GenBank/DDBJ databases">
        <authorList>
            <person name="Zhang Y."/>
            <person name="Guo Z."/>
        </authorList>
    </citation>
    <scope>NUCLEOTIDE SEQUENCE [LARGE SCALE GENOMIC DNA]</scope>
    <source>
        <strain evidence="3 4">KCTC 32221</strain>
    </source>
</reference>
<proteinExistence type="predicted"/>
<dbReference type="PROSITE" id="PS51704">
    <property type="entry name" value="GP_PDE"/>
    <property type="match status" value="1"/>
</dbReference>
<dbReference type="PANTHER" id="PTHR42678:SF5">
    <property type="entry name" value="GLUTAMYL-TRNA(GLN) AMIDOTRANSFERASE SUBUNIT A"/>
    <property type="match status" value="1"/>
</dbReference>
<dbReference type="Pfam" id="PF01425">
    <property type="entry name" value="Amidase"/>
    <property type="match status" value="1"/>
</dbReference>
<dbReference type="Proteomes" id="UP000065641">
    <property type="component" value="Chromosome"/>
</dbReference>
<feature type="chain" id="PRO_5006601553" evidence="1">
    <location>
        <begin position="27"/>
        <end position="830"/>
    </location>
</feature>
<keyword evidence="1" id="KW-0732">Signal</keyword>
<keyword evidence="4" id="KW-1185">Reference proteome</keyword>
<dbReference type="GO" id="GO:0008081">
    <property type="term" value="F:phosphoric diester hydrolase activity"/>
    <property type="evidence" value="ECO:0007669"/>
    <property type="project" value="InterPro"/>
</dbReference>
<organism evidence="3 4">
    <name type="scientific">Pseudohongiella spirulinae</name>
    <dbReference type="NCBI Taxonomy" id="1249552"/>
    <lineage>
        <taxon>Bacteria</taxon>
        <taxon>Pseudomonadati</taxon>
        <taxon>Pseudomonadota</taxon>
        <taxon>Gammaproteobacteria</taxon>
        <taxon>Pseudomonadales</taxon>
        <taxon>Pseudohongiellaceae</taxon>
        <taxon>Pseudohongiella</taxon>
    </lineage>
</organism>
<dbReference type="InterPro" id="IPR036928">
    <property type="entry name" value="AS_sf"/>
</dbReference>
<name>A0A0S2KFR6_9GAMM</name>
<dbReference type="Gene3D" id="3.90.1300.10">
    <property type="entry name" value="Amidase signature (AS) domain"/>
    <property type="match status" value="1"/>
</dbReference>
<dbReference type="Pfam" id="PF03009">
    <property type="entry name" value="GDPD"/>
    <property type="match status" value="1"/>
</dbReference>
<evidence type="ECO:0000259" key="2">
    <source>
        <dbReference type="PROSITE" id="PS51704"/>
    </source>
</evidence>
<feature type="signal peptide" evidence="1">
    <location>
        <begin position="1"/>
        <end position="26"/>
    </location>
</feature>
<dbReference type="AlphaFoldDB" id="A0A0S2KFR6"/>
<dbReference type="InterPro" id="IPR017946">
    <property type="entry name" value="PLC-like_Pdiesterase_TIM-brl"/>
</dbReference>
<dbReference type="KEGG" id="pspi:PS2015_2531"/>
<dbReference type="InterPro" id="IPR030395">
    <property type="entry name" value="GP_PDE_dom"/>
</dbReference>
<protein>
    <submittedName>
        <fullName evidence="3">Glycerophosphodiester phosphodiesterase</fullName>
    </submittedName>
</protein>
<feature type="domain" description="GP-PDE" evidence="2">
    <location>
        <begin position="34"/>
        <end position="336"/>
    </location>
</feature>
<evidence type="ECO:0000313" key="3">
    <source>
        <dbReference type="EMBL" id="ALO47165.1"/>
    </source>
</evidence>
<evidence type="ECO:0000256" key="1">
    <source>
        <dbReference type="SAM" id="SignalP"/>
    </source>
</evidence>
<accession>A0A0S2KFR6</accession>
<dbReference type="PROSITE" id="PS50007">
    <property type="entry name" value="PIPLC_X_DOMAIN"/>
    <property type="match status" value="1"/>
</dbReference>
<dbReference type="EMBL" id="CP013189">
    <property type="protein sequence ID" value="ALO47165.1"/>
    <property type="molecule type" value="Genomic_DNA"/>
</dbReference>
<sequence length="830" mass="88750" precursor="true">MRLSASFLAAGLVFCLAASTQPASHAQSNNARSFDLQAHRGGIGLVTESTLQAFARALELGVSTLELDTQVTADGYVVVTHDRQVLAHRCLDTEAATPGDPQFPYVGKYIKDLRWAQVRTLDCGTQQAAAHPAQQTVPGARMVLLSEVFDLVKRYRAFDVMLNIETKVEAGAPHETAPREVFVQAVIDQIFRHGFQDQVTIQSFDWGALMRVRELAPQLPIIALSNAQSFLQCGMPGASPWTGGIDMDDFDCNLPAAAASFGADAISPVHGHPQDGTVNDPNYEAFTTREMVQQARSLGMKVIPWTINDTATMAHQLDLGVDGIITDYPDRLRRELAERNLPLPPAQHAPSATTADLGEHSILSLQQQMANGSLSAEILTRHMLARIETYDQQGPALNTIITLNAAAIEQARALDAERQHSGPRSLLHGIPVLVKDNYNTTDMPTTGASRALADFVPNAEATQVRLLREAGAVILGKTNLHEFAYGITSISSLGGQTRNPYHPQRVPGGSSGGSAAAVAAGFATIATASDTCGSIRIPAAFNNLVGLRPSKGLSSIYGIMPLASTPDVGGPLARHIEDLAIVLDLTVGYDPQDAATAIMLQQAQPQFQRHLQSSKLDGVRIGRLSNYMESATPEVAALMENAFAELSRLGAEIVDVTITDMAALISASGLIGHEFEADLDNYLKTFGSTQYPTLQSIVDSGLYHDAVAMLLQRSAAGEQDPVAYKTALEARQPLQSAIDAVIQQHQIDVIAYPPIGALPVPTGENQPGNNCSLAANAGYPALSLPIGFSAEGLPMGIELLGPFMSDAHLLSIGHAIEQAWPQRRPPNLDQ</sequence>
<evidence type="ECO:0000313" key="4">
    <source>
        <dbReference type="Proteomes" id="UP000065641"/>
    </source>
</evidence>
<dbReference type="InterPro" id="IPR023631">
    <property type="entry name" value="Amidase_dom"/>
</dbReference>
<dbReference type="SUPFAM" id="SSF51695">
    <property type="entry name" value="PLC-like phosphodiesterases"/>
    <property type="match status" value="1"/>
</dbReference>
<dbReference type="GO" id="GO:0006629">
    <property type="term" value="P:lipid metabolic process"/>
    <property type="evidence" value="ECO:0007669"/>
    <property type="project" value="InterPro"/>
</dbReference>